<dbReference type="STRING" id="3476.A0A2P5AFS1"/>
<gene>
    <name evidence="1" type="ORF">PanWU01x14_336740</name>
</gene>
<sequence length="132" mass="14816">MVMGIKDRGESIEFQGASDISDLKDAIIGEKCQISLSDLEEQLQESQDTDDLFLTRFALLAIGTILCPSTGIHLSNLYLNAVSDIRNLGKKNWASHVVRHLMESIRCYQVKHAKNLSGCTIFVQLLYLHHVE</sequence>
<accession>A0A2P5AFS1</accession>
<evidence type="ECO:0000313" key="2">
    <source>
        <dbReference type="Proteomes" id="UP000237105"/>
    </source>
</evidence>
<dbReference type="Proteomes" id="UP000237105">
    <property type="component" value="Unassembled WGS sequence"/>
</dbReference>
<dbReference type="OrthoDB" id="1166705at2759"/>
<comment type="caution">
    <text evidence="1">The sequence shown here is derived from an EMBL/GenBank/DDBJ whole genome shotgun (WGS) entry which is preliminary data.</text>
</comment>
<evidence type="ECO:0008006" key="3">
    <source>
        <dbReference type="Google" id="ProtNLM"/>
    </source>
</evidence>
<proteinExistence type="predicted"/>
<organism evidence="1 2">
    <name type="scientific">Parasponia andersonii</name>
    <name type="common">Sponia andersonii</name>
    <dbReference type="NCBI Taxonomy" id="3476"/>
    <lineage>
        <taxon>Eukaryota</taxon>
        <taxon>Viridiplantae</taxon>
        <taxon>Streptophyta</taxon>
        <taxon>Embryophyta</taxon>
        <taxon>Tracheophyta</taxon>
        <taxon>Spermatophyta</taxon>
        <taxon>Magnoliopsida</taxon>
        <taxon>eudicotyledons</taxon>
        <taxon>Gunneridae</taxon>
        <taxon>Pentapetalae</taxon>
        <taxon>rosids</taxon>
        <taxon>fabids</taxon>
        <taxon>Rosales</taxon>
        <taxon>Cannabaceae</taxon>
        <taxon>Parasponia</taxon>
    </lineage>
</organism>
<reference evidence="2" key="1">
    <citation type="submission" date="2016-06" db="EMBL/GenBank/DDBJ databases">
        <title>Parallel loss of symbiosis genes in relatives of nitrogen-fixing non-legume Parasponia.</title>
        <authorList>
            <person name="Van Velzen R."/>
            <person name="Holmer R."/>
            <person name="Bu F."/>
            <person name="Rutten L."/>
            <person name="Van Zeijl A."/>
            <person name="Liu W."/>
            <person name="Santuari L."/>
            <person name="Cao Q."/>
            <person name="Sharma T."/>
            <person name="Shen D."/>
            <person name="Roswanjaya Y."/>
            <person name="Wardhani T."/>
            <person name="Kalhor M.S."/>
            <person name="Jansen J."/>
            <person name="Van den Hoogen J."/>
            <person name="Gungor B."/>
            <person name="Hartog M."/>
            <person name="Hontelez J."/>
            <person name="Verver J."/>
            <person name="Yang W.-C."/>
            <person name="Schijlen E."/>
            <person name="Repin R."/>
            <person name="Schilthuizen M."/>
            <person name="Schranz E."/>
            <person name="Heidstra R."/>
            <person name="Miyata K."/>
            <person name="Fedorova E."/>
            <person name="Kohlen W."/>
            <person name="Bisseling T."/>
            <person name="Smit S."/>
            <person name="Geurts R."/>
        </authorList>
    </citation>
    <scope>NUCLEOTIDE SEQUENCE [LARGE SCALE GENOMIC DNA]</scope>
    <source>
        <strain evidence="2">cv. WU1-14</strain>
    </source>
</reference>
<dbReference type="EMBL" id="JXTB01000614">
    <property type="protein sequence ID" value="PON35382.1"/>
    <property type="molecule type" value="Genomic_DNA"/>
</dbReference>
<dbReference type="AlphaFoldDB" id="A0A2P5AFS1"/>
<keyword evidence="2" id="KW-1185">Reference proteome</keyword>
<name>A0A2P5AFS1_PARAD</name>
<protein>
    <recommendedName>
        <fullName evidence="3">Aminotransferase-like mobile domain containing protein</fullName>
    </recommendedName>
</protein>
<dbReference type="PANTHER" id="PTHR34835:SF34">
    <property type="entry name" value="OS08G0555500 PROTEIN"/>
    <property type="match status" value="1"/>
</dbReference>
<dbReference type="PANTHER" id="PTHR34835">
    <property type="entry name" value="OS07G0283600 PROTEIN-RELATED"/>
    <property type="match status" value="1"/>
</dbReference>
<evidence type="ECO:0000313" key="1">
    <source>
        <dbReference type="EMBL" id="PON35382.1"/>
    </source>
</evidence>